<dbReference type="RefSeq" id="XP_042936011.1">
    <property type="nucleotide sequence ID" value="XM_043080077.1"/>
</dbReference>
<comment type="catalytic activity">
    <reaction evidence="21">
        <text>a (3S)-3-hydroxyacyl-CoA = a (2E)-enoyl-CoA + H2O</text>
        <dbReference type="Rhea" id="RHEA:16105"/>
        <dbReference type="ChEBI" id="CHEBI:15377"/>
        <dbReference type="ChEBI" id="CHEBI:57318"/>
        <dbReference type="ChEBI" id="CHEBI:58856"/>
        <dbReference type="EC" id="4.2.1.17"/>
    </reaction>
    <physiologicalReaction direction="right-to-left" evidence="21">
        <dbReference type="Rhea" id="RHEA:16107"/>
    </physiologicalReaction>
</comment>
<organism evidence="44">
    <name type="scientific">Brugia malayi</name>
    <name type="common">Filarial nematode worm</name>
    <dbReference type="NCBI Taxonomy" id="6279"/>
    <lineage>
        <taxon>Eukaryota</taxon>
        <taxon>Metazoa</taxon>
        <taxon>Ecdysozoa</taxon>
        <taxon>Nematoda</taxon>
        <taxon>Chromadorea</taxon>
        <taxon>Rhabditida</taxon>
        <taxon>Spirurina</taxon>
        <taxon>Spiruromorpha</taxon>
        <taxon>Filarioidea</taxon>
        <taxon>Onchocercidae</taxon>
        <taxon>Brugia</taxon>
    </lineage>
</organism>
<dbReference type="FunFam" id="1.10.1040.50:FF:000002">
    <property type="entry name" value="Trifunctional enzyme subunit alpha, mitochondrial"/>
    <property type="match status" value="1"/>
</dbReference>
<keyword evidence="13" id="KW-0007">Acetylation</keyword>
<dbReference type="InterPro" id="IPR001753">
    <property type="entry name" value="Enoyl-CoA_hydra/iso"/>
</dbReference>
<keyword evidence="19" id="KW-0456">Lyase</keyword>
<dbReference type="EMBL" id="CAAKNF010000194">
    <property type="protein sequence ID" value="VIO95932.1"/>
    <property type="molecule type" value="Genomic_DNA"/>
</dbReference>
<evidence type="ECO:0000256" key="22">
    <source>
        <dbReference type="ARBA" id="ARBA00047613"/>
    </source>
</evidence>
<feature type="site" description="Important for hydroxyacyl-coenzyme A dehydrogenase activity" evidence="41">
    <location>
        <position position="497"/>
    </location>
</feature>
<dbReference type="FunCoup" id="A0A0H5S3R4">
    <property type="interactions" value="1474"/>
</dbReference>
<dbReference type="EC" id="4.2.1.17" evidence="6"/>
<comment type="catalytic activity">
    <reaction evidence="23">
        <text>(3S)-hydroxydecanoyl-CoA + NAD(+) = 3-oxodecanoyl-CoA + NADH + H(+)</text>
        <dbReference type="Rhea" id="RHEA:31187"/>
        <dbReference type="ChEBI" id="CHEBI:15378"/>
        <dbReference type="ChEBI" id="CHEBI:57540"/>
        <dbReference type="ChEBI" id="CHEBI:57945"/>
        <dbReference type="ChEBI" id="CHEBI:62548"/>
        <dbReference type="ChEBI" id="CHEBI:62616"/>
    </reaction>
    <physiologicalReaction direction="left-to-right" evidence="23">
        <dbReference type="Rhea" id="RHEA:31188"/>
    </physiologicalReaction>
</comment>
<evidence type="ECO:0000256" key="18">
    <source>
        <dbReference type="ARBA" id="ARBA00023136"/>
    </source>
</evidence>
<comment type="catalytic activity">
    <reaction evidence="31">
        <text>(3S)-hydroxytetradecanoyl-CoA + NAD(+) = 3-oxotetradecanoyl-CoA + NADH + H(+)</text>
        <dbReference type="Rhea" id="RHEA:31167"/>
        <dbReference type="ChEBI" id="CHEBI:15378"/>
        <dbReference type="ChEBI" id="CHEBI:57540"/>
        <dbReference type="ChEBI" id="CHEBI:57945"/>
        <dbReference type="ChEBI" id="CHEBI:62543"/>
        <dbReference type="ChEBI" id="CHEBI:62614"/>
    </reaction>
    <physiologicalReaction direction="left-to-right" evidence="31">
        <dbReference type="Rhea" id="RHEA:31168"/>
    </physiologicalReaction>
</comment>
<accession>A0A4E9FHF7</accession>
<evidence type="ECO:0000259" key="43">
    <source>
        <dbReference type="Pfam" id="PF02737"/>
    </source>
</evidence>
<dbReference type="KEGG" id="bmy:BM_BM2467"/>
<evidence type="ECO:0000256" key="8">
    <source>
        <dbReference type="ARBA" id="ARBA00022553"/>
    </source>
</evidence>
<keyword evidence="8" id="KW-0597">Phosphoprotein</keyword>
<evidence type="ECO:0000256" key="40">
    <source>
        <dbReference type="PIRSR" id="PIRSR612803-1"/>
    </source>
</evidence>
<dbReference type="GO" id="GO:0005743">
    <property type="term" value="C:mitochondrial inner membrane"/>
    <property type="evidence" value="ECO:0007669"/>
    <property type="project" value="UniProtKB-SubCell"/>
</dbReference>
<dbReference type="FunFam" id="3.90.226.10:FF:000011">
    <property type="entry name" value="Fatty acid oxidation complex subunit alpha"/>
    <property type="match status" value="1"/>
</dbReference>
<keyword evidence="14" id="KW-0560">Oxidoreductase</keyword>
<evidence type="ECO:0000256" key="32">
    <source>
        <dbReference type="ARBA" id="ARBA00052860"/>
    </source>
</evidence>
<keyword evidence="17" id="KW-0496">Mitochondrion</keyword>
<evidence type="ECO:0000256" key="28">
    <source>
        <dbReference type="ARBA" id="ARBA00051877"/>
    </source>
</evidence>
<dbReference type="Gene3D" id="3.90.226.10">
    <property type="entry name" value="2-enoyl-CoA Hydratase, Chain A, domain 1"/>
    <property type="match status" value="1"/>
</dbReference>
<evidence type="ECO:0000256" key="35">
    <source>
        <dbReference type="ARBA" id="ARBA00062153"/>
    </source>
</evidence>
<comment type="catalytic activity">
    <reaction evidence="28">
        <text>(3S)-hydroxyoctanoyl-CoA = (2E)-octenoyl-CoA + H2O</text>
        <dbReference type="Rhea" id="RHEA:31199"/>
        <dbReference type="ChEBI" id="CHEBI:15377"/>
        <dbReference type="ChEBI" id="CHEBI:62242"/>
        <dbReference type="ChEBI" id="CHEBI:62617"/>
    </reaction>
    <physiologicalReaction direction="right-to-left" evidence="28">
        <dbReference type="Rhea" id="RHEA:31201"/>
    </physiologicalReaction>
</comment>
<comment type="catalytic activity">
    <reaction evidence="1">
        <text>(3S)-hydroxyhexadecanoyl-CoA = (2E)-hexadecenoyl-CoA + H2O</text>
        <dbReference type="Rhea" id="RHEA:31163"/>
        <dbReference type="ChEBI" id="CHEBI:15377"/>
        <dbReference type="ChEBI" id="CHEBI:61526"/>
        <dbReference type="ChEBI" id="CHEBI:62613"/>
    </reaction>
    <physiologicalReaction direction="right-to-left" evidence="1">
        <dbReference type="Rhea" id="RHEA:31165"/>
    </physiologicalReaction>
</comment>
<dbReference type="WBParaSite" id="Bm2467.1">
    <property type="protein sequence ID" value="Bm2467.1"/>
    <property type="gene ID" value="WBGene00222728"/>
</dbReference>
<evidence type="ECO:0000259" key="42">
    <source>
        <dbReference type="Pfam" id="PF00725"/>
    </source>
</evidence>
<dbReference type="InterPro" id="IPR029045">
    <property type="entry name" value="ClpP/crotonase-like_dom_sf"/>
</dbReference>
<comment type="similarity">
    <text evidence="4">In the central section; belongs to the 3-hydroxyacyl-CoA dehydrogenase family.</text>
</comment>
<dbReference type="GO" id="GO:0016509">
    <property type="term" value="F:long-chain (3S)-3-hydroxyacyl-CoA dehydrogenase (NAD+) activity"/>
    <property type="evidence" value="ECO:0007669"/>
    <property type="project" value="UniProtKB-EC"/>
</dbReference>
<dbReference type="GeneID" id="6105109"/>
<dbReference type="EC" id="1.1.1.211" evidence="36"/>
<keyword evidence="20" id="KW-0511">Multifunctional enzyme</keyword>
<evidence type="ECO:0000256" key="20">
    <source>
        <dbReference type="ARBA" id="ARBA00023268"/>
    </source>
</evidence>
<comment type="catalytic activity">
    <reaction evidence="27">
        <text>a 4-saturated-(3S)-3-hydroxyacyl-CoA = a (3E)-enoyl-CoA + H2O</text>
        <dbReference type="Rhea" id="RHEA:20724"/>
        <dbReference type="ChEBI" id="CHEBI:15377"/>
        <dbReference type="ChEBI" id="CHEBI:58521"/>
        <dbReference type="ChEBI" id="CHEBI:137480"/>
        <dbReference type="EC" id="4.2.1.17"/>
    </reaction>
    <physiologicalReaction direction="right-to-left" evidence="27">
        <dbReference type="Rhea" id="RHEA:20726"/>
    </physiologicalReaction>
</comment>
<proteinExistence type="inferred from homology"/>
<keyword evidence="16" id="KW-0443">Lipid metabolism</keyword>
<accession>A0A0H5S3R4</accession>
<evidence type="ECO:0000256" key="21">
    <source>
        <dbReference type="ARBA" id="ARBA00035854"/>
    </source>
</evidence>
<dbReference type="InterPro" id="IPR008927">
    <property type="entry name" value="6-PGluconate_DH-like_C_sf"/>
</dbReference>
<dbReference type="FunFam" id="3.40.50.720:FF:000009">
    <property type="entry name" value="Fatty oxidation complex, alpha subunit"/>
    <property type="match status" value="1"/>
</dbReference>
<dbReference type="SUPFAM" id="SSF51735">
    <property type="entry name" value="NAD(P)-binding Rossmann-fold domains"/>
    <property type="match status" value="1"/>
</dbReference>
<keyword evidence="9" id="KW-0808">Transferase</keyword>
<dbReference type="GO" id="GO:0070403">
    <property type="term" value="F:NAD+ binding"/>
    <property type="evidence" value="ECO:0007669"/>
    <property type="project" value="InterPro"/>
</dbReference>
<dbReference type="InterPro" id="IPR036291">
    <property type="entry name" value="NAD(P)-bd_dom_sf"/>
</dbReference>
<evidence type="ECO:0000313" key="44">
    <source>
        <dbReference type="EMBL" id="CRZ23233.1"/>
    </source>
</evidence>
<evidence type="ECO:0000256" key="39">
    <source>
        <dbReference type="ARBA" id="ARBA00083277"/>
    </source>
</evidence>
<evidence type="ECO:0000256" key="2">
    <source>
        <dbReference type="ARBA" id="ARBA00004273"/>
    </source>
</evidence>
<feature type="site" description="Important for long-chain enoyl-CoA hydratase activity" evidence="41">
    <location>
        <position position="171"/>
    </location>
</feature>
<comment type="catalytic activity">
    <reaction evidence="34">
        <text>1'-[1,2-di-(9Z,12Z-octadecadienoyl)-sn-glycero-3-phospho]-3'-[1-(9Z,12Z-octadecadienoyl)-sn-glycero-3-phospho]-glycerol + hexadecanoyl-CoA = 1'-[1,2-di-(9Z,12Z-octadecadienoyl)-sn-glycero-3-phospho]-3'-[1-(9Z,12Z-octadecadienoyl)-2-hexadecanoyl-sn-glycero-3-phospho]-glycerol + CoA</text>
        <dbReference type="Rhea" id="RHEA:43680"/>
        <dbReference type="ChEBI" id="CHEBI:57287"/>
        <dbReference type="ChEBI" id="CHEBI:57379"/>
        <dbReference type="ChEBI" id="CHEBI:83580"/>
        <dbReference type="ChEBI" id="CHEBI:83583"/>
    </reaction>
    <physiologicalReaction direction="left-to-right" evidence="34">
        <dbReference type="Rhea" id="RHEA:43681"/>
    </physiologicalReaction>
</comment>
<evidence type="ECO:0000256" key="5">
    <source>
        <dbReference type="ARBA" id="ARBA00008750"/>
    </source>
</evidence>
<evidence type="ECO:0000313" key="46">
    <source>
        <dbReference type="Proteomes" id="UP000006672"/>
    </source>
</evidence>
<comment type="similarity">
    <text evidence="5">In the N-terminal section; belongs to the enoyl-CoA hydratase/isomerase family.</text>
</comment>
<name>A0A0H5S3R4_BRUMA</name>
<dbReference type="NCBIfam" id="TIGR02441">
    <property type="entry name" value="fa_ox_alpha_mit"/>
    <property type="match status" value="1"/>
</dbReference>
<dbReference type="Gene3D" id="1.10.1040.50">
    <property type="match status" value="1"/>
</dbReference>
<reference evidence="44 46" key="1">
    <citation type="journal article" date="2007" name="Science">
        <title>Draft genome of the filarial nematode parasite Brugia malayi.</title>
        <authorList>
            <person name="Ghedin E."/>
            <person name="Wang S."/>
            <person name="Spiro D."/>
            <person name="Caler E."/>
            <person name="Zhao Q."/>
            <person name="Crabtree J."/>
            <person name="Allen J.E."/>
            <person name="Delcher A.L."/>
            <person name="Guiliano D.B."/>
            <person name="Miranda-Saavedra D."/>
            <person name="Angiuoli S.V."/>
            <person name="Creasy T."/>
            <person name="Amedeo P."/>
            <person name="Haas B."/>
            <person name="El-Sayed N.M."/>
            <person name="Wortman J.R."/>
            <person name="Feldblyum T."/>
            <person name="Tallon L."/>
            <person name="Schatz M."/>
            <person name="Shumway M."/>
            <person name="Koo H."/>
            <person name="Salzberg S.L."/>
            <person name="Schobel S."/>
            <person name="Pertea M."/>
            <person name="Pop M."/>
            <person name="White O."/>
            <person name="Barton G.J."/>
            <person name="Carlow C.K."/>
            <person name="Crawford M.J."/>
            <person name="Daub J."/>
            <person name="Dimmic M.W."/>
            <person name="Estes C.F."/>
            <person name="Foster J.M."/>
            <person name="Ganatra M."/>
            <person name="Gregory W.F."/>
            <person name="Johnson N.M."/>
            <person name="Jin J."/>
            <person name="Komuniecki R."/>
            <person name="Korf I."/>
            <person name="Kumar S."/>
            <person name="Laney S."/>
            <person name="Li B.W."/>
            <person name="Li W."/>
            <person name="Lindblom T.H."/>
            <person name="Lustigman S."/>
            <person name="Ma D."/>
            <person name="Maina C.V."/>
            <person name="Martin D.M."/>
            <person name="McCarter J.P."/>
            <person name="McReynolds L."/>
            <person name="Mitreva M."/>
            <person name="Nutman T.B."/>
            <person name="Parkinson J."/>
            <person name="Peregrin-Alvarez J.M."/>
            <person name="Poole C."/>
            <person name="Ren Q."/>
            <person name="Saunders L."/>
            <person name="Sluder A.E."/>
            <person name="Smith K."/>
            <person name="Stanke M."/>
            <person name="Unnasch T.R."/>
            <person name="Ware J."/>
            <person name="Wei A.D."/>
            <person name="Weil G."/>
            <person name="Williams D.J."/>
            <person name="Zhang Y."/>
            <person name="Williams S.A."/>
            <person name="Fraser-Liggett C."/>
            <person name="Slatko B."/>
            <person name="Blaxter M.L."/>
            <person name="Scott A.L."/>
        </authorList>
    </citation>
    <scope>NUCLEOTIDE SEQUENCE</scope>
    <source>
        <strain evidence="44 46">FR3</strain>
    </source>
</reference>
<reference evidence="44" key="2">
    <citation type="submission" date="2012-12" db="EMBL/GenBank/DDBJ databases">
        <authorList>
            <person name="Gao Y.W."/>
            <person name="Fan S.T."/>
            <person name="Sun H.T."/>
            <person name="Wang Z."/>
            <person name="Gao X.L."/>
            <person name="Li Y.G."/>
            <person name="Wang T.C."/>
            <person name="Zhang K."/>
            <person name="Xu W.W."/>
            <person name="Yu Z.J."/>
            <person name="Xia X.Z."/>
        </authorList>
    </citation>
    <scope>NUCLEOTIDE SEQUENCE</scope>
    <source>
        <strain evidence="44">FR3</strain>
    </source>
</reference>
<comment type="catalytic activity">
    <reaction evidence="22">
        <text>(3S)-hydroxyhexadecanoyl-CoA + NAD(+) = 3-oxohexadecanoyl-CoA + NADH + H(+)</text>
        <dbReference type="Rhea" id="RHEA:31159"/>
        <dbReference type="ChEBI" id="CHEBI:15378"/>
        <dbReference type="ChEBI" id="CHEBI:57349"/>
        <dbReference type="ChEBI" id="CHEBI:57540"/>
        <dbReference type="ChEBI" id="CHEBI:57945"/>
        <dbReference type="ChEBI" id="CHEBI:62613"/>
    </reaction>
    <physiologicalReaction direction="left-to-right" evidence="22">
        <dbReference type="Rhea" id="RHEA:31160"/>
    </physiologicalReaction>
</comment>
<comment type="catalytic activity">
    <reaction evidence="25">
        <text>1'-[1,2-di-(9Z,12Z-octadecadienoyl)-sn-glycero-3-phospho]-3'-[1-(9Z,12Z-octadecadienoyl)-sn-glycero-3-phospho]-glycerol + (9Z,12Z)-octadecadienoyl-CoA = 1',3'-bis-[1,2-di-(9Z,12Z-octadecadienoyl)-sn-glycero-3-phospho]-glycerol + CoA</text>
        <dbReference type="Rhea" id="RHEA:43672"/>
        <dbReference type="ChEBI" id="CHEBI:57287"/>
        <dbReference type="ChEBI" id="CHEBI:57383"/>
        <dbReference type="ChEBI" id="CHEBI:83580"/>
        <dbReference type="ChEBI" id="CHEBI:83581"/>
    </reaction>
    <physiologicalReaction direction="left-to-right" evidence="25">
        <dbReference type="Rhea" id="RHEA:43673"/>
    </physiologicalReaction>
</comment>
<comment type="catalytic activity">
    <reaction evidence="33">
        <text>(3S)-3-hydroxydodecanoyl-CoA + NAD(+) = 3-oxododecanoyl-CoA + NADH + H(+)</text>
        <dbReference type="Rhea" id="RHEA:31179"/>
        <dbReference type="ChEBI" id="CHEBI:15378"/>
        <dbReference type="ChEBI" id="CHEBI:57540"/>
        <dbReference type="ChEBI" id="CHEBI:57945"/>
        <dbReference type="ChEBI" id="CHEBI:62558"/>
        <dbReference type="ChEBI" id="CHEBI:62615"/>
    </reaction>
    <physiologicalReaction direction="left-to-right" evidence="33">
        <dbReference type="Rhea" id="RHEA:31180"/>
    </physiologicalReaction>
</comment>
<evidence type="ECO:0000256" key="1">
    <source>
        <dbReference type="ARBA" id="ARBA00000469"/>
    </source>
</evidence>
<comment type="catalytic activity">
    <reaction evidence="26">
        <text>a long-chain (3S)-3-hydroxy fatty acyl-CoA + NAD(+) = a long-chain 3-oxo-fatty acyl-CoA + NADH + H(+)</text>
        <dbReference type="Rhea" id="RHEA:52656"/>
        <dbReference type="ChEBI" id="CHEBI:15378"/>
        <dbReference type="ChEBI" id="CHEBI:57540"/>
        <dbReference type="ChEBI" id="CHEBI:57945"/>
        <dbReference type="ChEBI" id="CHEBI:136757"/>
        <dbReference type="ChEBI" id="CHEBI:136758"/>
        <dbReference type="EC" id="1.1.1.211"/>
    </reaction>
    <physiologicalReaction direction="left-to-right" evidence="26">
        <dbReference type="Rhea" id="RHEA:52657"/>
    </physiologicalReaction>
</comment>
<dbReference type="Pfam" id="PF00725">
    <property type="entry name" value="3HCDH"/>
    <property type="match status" value="2"/>
</dbReference>
<comment type="catalytic activity">
    <reaction evidence="32">
        <text>1'-[1,2-di-(9Z,12Z-octadecadienoyl)-sn-glycero-3-phospho]-3'-[1-(9Z,12Z-octadecadienoyl)-sn-glycero-3-phospho]-glycerol + (9Z)-octadecenoyl-CoA = 1'-[1,2-di-(9Z,12Z-octadecadienoyl)-sn-glycero-3-phospho]-3'-[1-(9Z,12Z-octadecadienoyl)-2-(9Z-octadecenoyl)-sn-glycero-3-phospho]-glycerol + CoA</text>
        <dbReference type="Rhea" id="RHEA:43676"/>
        <dbReference type="ChEBI" id="CHEBI:57287"/>
        <dbReference type="ChEBI" id="CHEBI:57387"/>
        <dbReference type="ChEBI" id="CHEBI:83580"/>
        <dbReference type="ChEBI" id="CHEBI:83582"/>
    </reaction>
    <physiologicalReaction direction="left-to-right" evidence="32">
        <dbReference type="Rhea" id="RHEA:43677"/>
    </physiologicalReaction>
</comment>
<dbReference type="GO" id="GO:0016507">
    <property type="term" value="C:mitochondrial fatty acid beta-oxidation multienzyme complex"/>
    <property type="evidence" value="ECO:0007669"/>
    <property type="project" value="InterPro"/>
</dbReference>
<evidence type="ECO:0000256" key="30">
    <source>
        <dbReference type="ARBA" id="ARBA00052711"/>
    </source>
</evidence>
<dbReference type="GO" id="GO:0006635">
    <property type="term" value="P:fatty acid beta-oxidation"/>
    <property type="evidence" value="ECO:0007669"/>
    <property type="project" value="UniProtKB-UniPathway"/>
</dbReference>
<dbReference type="OrthoDB" id="5958943at2759"/>
<dbReference type="InterPro" id="IPR006176">
    <property type="entry name" value="3-OHacyl-CoA_DH_NAD-bd"/>
</dbReference>
<evidence type="ECO:0000256" key="31">
    <source>
        <dbReference type="ARBA" id="ARBA00052834"/>
    </source>
</evidence>
<evidence type="ECO:0000313" key="47">
    <source>
        <dbReference type="WBParaSite" id="Bm2467.1"/>
    </source>
</evidence>
<dbReference type="PANTHER" id="PTHR43612:SF3">
    <property type="entry name" value="TRIFUNCTIONAL ENZYME SUBUNIT ALPHA, MITOCHONDRIAL"/>
    <property type="match status" value="1"/>
</dbReference>
<dbReference type="InterPro" id="IPR050136">
    <property type="entry name" value="FA_oxidation_alpha_subunit"/>
</dbReference>
<keyword evidence="7" id="KW-0488">Methylation</keyword>
<evidence type="ECO:0000256" key="13">
    <source>
        <dbReference type="ARBA" id="ARBA00022990"/>
    </source>
</evidence>
<evidence type="ECO:0000256" key="3">
    <source>
        <dbReference type="ARBA" id="ARBA00005005"/>
    </source>
</evidence>
<evidence type="ECO:0000256" key="9">
    <source>
        <dbReference type="ARBA" id="ARBA00022679"/>
    </source>
</evidence>
<evidence type="ECO:0000256" key="24">
    <source>
        <dbReference type="ARBA" id="ARBA00049556"/>
    </source>
</evidence>
<feature type="domain" description="3-hydroxyacyl-CoA dehydrogenase C-terminal" evidence="42">
    <location>
        <begin position="680"/>
        <end position="762"/>
    </location>
</feature>
<dbReference type="CTD" id="6105109"/>
<evidence type="ECO:0000256" key="14">
    <source>
        <dbReference type="ARBA" id="ARBA00023002"/>
    </source>
</evidence>
<evidence type="ECO:0000256" key="41">
    <source>
        <dbReference type="PIRSR" id="PIRSR612803-2"/>
    </source>
</evidence>
<keyword evidence="46" id="KW-1185">Reference proteome</keyword>
<sequence>MLFVRGVSVHWSKYRSISLVRNIARLASTNVHIKPDDKIAVKSETISKGQEMIESSDHKTVTLKIEDNVAVVKIDLPNAKENVLNEAVADDLRYCMSRIDADASIKGVVIISGKPNTFIAGADIEMLSKCKSSADARKISSDAQRDFLQIENSQRPVVAAIMGTCMGGGLELALACHYRIAMNVPKTLFALPEVKLGLLPGAGGTQRLPKLVSITEALGMMLTGKTLSAIKAKKIGLIDRVIAIDAARQLSIGVLEVNRRGSLWEKTTNYVLTRTPIFKHFILKKARENVTKMTFGNYPAPLKILDVIESGVTRGPDLGYMEESEAFGDLTQTTQCKALIGIFKGRTECRRNKFGEAKKIDKLAIIGAGLMGAGIANVSIDKDIQTYLLDRDDEGLARGQNQIHKHYDGMVKRKKITDYQRHKFMANLKTTCTYDDLHDCDVAIEAVFEELPLKHGIIKKLESVVPEHCIIASNTSALPITEIASASTRPERIIGMHYFSPVERMELLEIITTKDTSKETIAVAVQLGLTQNKLVVVVKDCPGFFVVRCLAPMMSEVVRLLQEGVYPDEIDQMTKQYGFPVGAATLTDEVGIDVAQHVAKFLGEALGLRVGGGSIAVLDEMVASGFKGRKSGKGYFIYDDSRRLNTSKKKPVNEAALRILHKHQLTPVSTVSSVADRQLRILCRYINEAAICLEEGVISSPSDGDTASVFGIGFPPFKGGPFRFIDMYGADKLISDMLRYAEAYSPEQFKPAQIIQDHAKRNKKFYPE</sequence>
<evidence type="ECO:0000256" key="29">
    <source>
        <dbReference type="ARBA" id="ARBA00052224"/>
    </source>
</evidence>
<protein>
    <recommendedName>
        <fullName evidence="37">Trifunctional enzyme subunit alpha, mitochondrial</fullName>
        <ecNumber evidence="36">1.1.1.211</ecNumber>
        <ecNumber evidence="6">4.2.1.17</ecNumber>
    </recommendedName>
    <alternativeName>
        <fullName evidence="38">Monolysocardiolipin acyltransferase</fullName>
    </alternativeName>
    <alternativeName>
        <fullName evidence="39">TP-alpha</fullName>
    </alternativeName>
</protein>
<dbReference type="InterPro" id="IPR006108">
    <property type="entry name" value="3HC_DH_C"/>
</dbReference>
<feature type="domain" description="3-hydroxyacyl-CoA dehydrogenase NAD binding" evidence="43">
    <location>
        <begin position="362"/>
        <end position="541"/>
    </location>
</feature>
<evidence type="ECO:0000256" key="7">
    <source>
        <dbReference type="ARBA" id="ARBA00022481"/>
    </source>
</evidence>
<comment type="catalytic activity">
    <reaction evidence="29">
        <text>(3S)-hydroxyoctanoyl-CoA + NAD(+) = 3-oxooctanoyl-CoA + NADH + H(+)</text>
        <dbReference type="Rhea" id="RHEA:31195"/>
        <dbReference type="ChEBI" id="CHEBI:15378"/>
        <dbReference type="ChEBI" id="CHEBI:57540"/>
        <dbReference type="ChEBI" id="CHEBI:57945"/>
        <dbReference type="ChEBI" id="CHEBI:62617"/>
        <dbReference type="ChEBI" id="CHEBI:62619"/>
    </reaction>
    <physiologicalReaction direction="left-to-right" evidence="29">
        <dbReference type="Rhea" id="RHEA:31196"/>
    </physiologicalReaction>
</comment>
<evidence type="ECO:0000256" key="27">
    <source>
        <dbReference type="ARBA" id="ARBA00051215"/>
    </source>
</evidence>
<evidence type="ECO:0000256" key="33">
    <source>
        <dbReference type="ARBA" id="ARBA00052945"/>
    </source>
</evidence>
<dbReference type="Gene3D" id="3.40.50.720">
    <property type="entry name" value="NAD(P)-binding Rossmann-like Domain"/>
    <property type="match status" value="1"/>
</dbReference>
<keyword evidence="11" id="KW-0276">Fatty acid metabolism</keyword>
<reference evidence="47" key="4">
    <citation type="submission" date="2019-12" db="UniProtKB">
        <authorList>
            <consortium name="WormBaseParasite"/>
        </authorList>
    </citation>
    <scope>IDENTIFICATION</scope>
</reference>
<keyword evidence="12" id="KW-0809">Transit peptide</keyword>
<evidence type="ECO:0000256" key="23">
    <source>
        <dbReference type="ARBA" id="ARBA00048361"/>
    </source>
</evidence>
<evidence type="ECO:0000256" key="17">
    <source>
        <dbReference type="ARBA" id="ARBA00023128"/>
    </source>
</evidence>
<evidence type="ECO:0000256" key="38">
    <source>
        <dbReference type="ARBA" id="ARBA00077617"/>
    </source>
</evidence>
<dbReference type="CDD" id="cd06558">
    <property type="entry name" value="crotonase-like"/>
    <property type="match status" value="1"/>
</dbReference>
<feature type="site" description="Important for long-chain enoyl-CoA hydratase activity" evidence="41">
    <location>
        <position position="193"/>
    </location>
</feature>
<evidence type="ECO:0000256" key="36">
    <source>
        <dbReference type="ARBA" id="ARBA00066806"/>
    </source>
</evidence>
<dbReference type="GO" id="GO:0004300">
    <property type="term" value="F:enoyl-CoA hydratase activity"/>
    <property type="evidence" value="ECO:0007669"/>
    <property type="project" value="UniProtKB-EC"/>
</dbReference>
<dbReference type="AlphaFoldDB" id="A0A0H5S3R4"/>
<dbReference type="EMBL" id="LN856840">
    <property type="protein sequence ID" value="CRZ23233.1"/>
    <property type="molecule type" value="Genomic_DNA"/>
</dbReference>
<dbReference type="GO" id="GO:0016740">
    <property type="term" value="F:transferase activity"/>
    <property type="evidence" value="ECO:0007669"/>
    <property type="project" value="UniProtKB-KW"/>
</dbReference>
<reference evidence="45" key="3">
    <citation type="submission" date="2019-04" db="EMBL/GenBank/DDBJ databases">
        <authorList>
            <person name="Howe K."/>
            <person name="Paulini M."/>
            <person name="Williams G."/>
        </authorList>
    </citation>
    <scope>NUCLEOTIDE SEQUENCE [LARGE SCALE GENOMIC DNA]</scope>
    <source>
        <strain evidence="45">FR3</strain>
    </source>
</reference>
<evidence type="ECO:0000256" key="34">
    <source>
        <dbReference type="ARBA" id="ARBA00052989"/>
    </source>
</evidence>
<evidence type="ECO:0000313" key="48">
    <source>
        <dbReference type="WormBase" id="Bm2467"/>
    </source>
</evidence>
<evidence type="ECO:0000313" key="45">
    <source>
        <dbReference type="EMBL" id="VIO95932.1"/>
    </source>
</evidence>
<evidence type="ECO:0000256" key="12">
    <source>
        <dbReference type="ARBA" id="ARBA00022946"/>
    </source>
</evidence>
<evidence type="ECO:0000256" key="19">
    <source>
        <dbReference type="ARBA" id="ARBA00023239"/>
    </source>
</evidence>
<dbReference type="Pfam" id="PF02737">
    <property type="entry name" value="3HCDH_N"/>
    <property type="match status" value="1"/>
</dbReference>
<evidence type="ECO:0000256" key="15">
    <source>
        <dbReference type="ARBA" id="ARBA00023027"/>
    </source>
</evidence>
<dbReference type="SUPFAM" id="SSF52096">
    <property type="entry name" value="ClpP/crotonase"/>
    <property type="match status" value="1"/>
</dbReference>
<feature type="domain" description="3-hydroxyacyl-CoA dehydrogenase C-terminal" evidence="42">
    <location>
        <begin position="543"/>
        <end position="638"/>
    </location>
</feature>
<dbReference type="WormBase" id="Bm2467">
    <property type="protein sequence ID" value="BM26280"/>
    <property type="gene ID" value="WBGene00222728"/>
</dbReference>
<evidence type="ECO:0000256" key="6">
    <source>
        <dbReference type="ARBA" id="ARBA00012076"/>
    </source>
</evidence>
<dbReference type="OMA" id="ESTTIRW"/>
<comment type="pathway">
    <text evidence="3">Lipid metabolism; fatty acid beta-oxidation.</text>
</comment>
<comment type="subcellular location">
    <subcellularLocation>
        <location evidence="2">Mitochondrion inner membrane</location>
    </subcellularLocation>
</comment>
<gene>
    <name evidence="44 47 48" type="ORF">Bm2467</name>
    <name evidence="45" type="ORF">BM_BM2467</name>
    <name evidence="44" type="ORF">BM_Bm2467</name>
</gene>
<dbReference type="UniPathway" id="UPA00659"/>
<dbReference type="PANTHER" id="PTHR43612">
    <property type="entry name" value="TRIFUNCTIONAL ENZYME SUBUNIT ALPHA"/>
    <property type="match status" value="1"/>
</dbReference>
<keyword evidence="10" id="KW-0999">Mitochondrion inner membrane</keyword>
<keyword evidence="15" id="KW-0520">NAD</keyword>
<dbReference type="Pfam" id="PF00378">
    <property type="entry name" value="ECH_1"/>
    <property type="match status" value="1"/>
</dbReference>
<evidence type="ECO:0000256" key="11">
    <source>
        <dbReference type="ARBA" id="ARBA00022832"/>
    </source>
</evidence>
<dbReference type="InterPro" id="IPR012803">
    <property type="entry name" value="Fa_ox_alpha_mit"/>
</dbReference>
<dbReference type="SUPFAM" id="SSF48179">
    <property type="entry name" value="6-phosphogluconate dehydrogenase C-terminal domain-like"/>
    <property type="match status" value="2"/>
</dbReference>
<comment type="catalytic activity">
    <reaction evidence="24">
        <text>a (3S)-3-hydroxyacyl-CoA + NAD(+) = a 3-oxoacyl-CoA + NADH + H(+)</text>
        <dbReference type="Rhea" id="RHEA:22432"/>
        <dbReference type="ChEBI" id="CHEBI:15378"/>
        <dbReference type="ChEBI" id="CHEBI:57318"/>
        <dbReference type="ChEBI" id="CHEBI:57540"/>
        <dbReference type="ChEBI" id="CHEBI:57945"/>
        <dbReference type="ChEBI" id="CHEBI:90726"/>
        <dbReference type="EC" id="1.1.1.35"/>
    </reaction>
</comment>
<evidence type="ECO:0000256" key="4">
    <source>
        <dbReference type="ARBA" id="ARBA00007005"/>
    </source>
</evidence>
<feature type="active site" description="For hydroxyacyl-coenzyme A dehydrogenase activity" evidence="40">
    <location>
        <position position="509"/>
    </location>
</feature>
<evidence type="ECO:0000256" key="10">
    <source>
        <dbReference type="ARBA" id="ARBA00022792"/>
    </source>
</evidence>
<keyword evidence="18" id="KW-0472">Membrane</keyword>
<dbReference type="STRING" id="6279.A0A0H5S3R4"/>
<evidence type="ECO:0000256" key="16">
    <source>
        <dbReference type="ARBA" id="ARBA00023098"/>
    </source>
</evidence>
<dbReference type="Proteomes" id="UP000006672">
    <property type="component" value="Unassembled WGS sequence"/>
</dbReference>
<evidence type="ECO:0000256" key="26">
    <source>
        <dbReference type="ARBA" id="ARBA00050446"/>
    </source>
</evidence>
<evidence type="ECO:0000256" key="37">
    <source>
        <dbReference type="ARBA" id="ARBA00068347"/>
    </source>
</evidence>
<comment type="subunit">
    <text evidence="35">Heterotetramer of 2 alpha/HADHA and 2 beta/HADHB subunits; forms the mitochondrial trifunctional enzyme. Also purified as higher order heterooligomers including a 4 alpha/HADHA and 4 beta/HADHB heterooligomer which physiological significance remains unclear. The mitochondrial trifunctional enzyme interacts with MTLN.</text>
</comment>
<evidence type="ECO:0000256" key="25">
    <source>
        <dbReference type="ARBA" id="ARBA00050222"/>
    </source>
</evidence>
<comment type="catalytic activity">
    <reaction evidence="30">
        <text>(3S)-3-hydroxydodecanoyl-CoA = (2E)-dodecenoyl-CoA + H2O</text>
        <dbReference type="Rhea" id="RHEA:31075"/>
        <dbReference type="ChEBI" id="CHEBI:15377"/>
        <dbReference type="ChEBI" id="CHEBI:57330"/>
        <dbReference type="ChEBI" id="CHEBI:62558"/>
    </reaction>
    <physiologicalReaction direction="right-to-left" evidence="30">
        <dbReference type="Rhea" id="RHEA:31077"/>
    </physiologicalReaction>
</comment>